<dbReference type="InterPro" id="IPR001387">
    <property type="entry name" value="Cro/C1-type_HTH"/>
</dbReference>
<evidence type="ECO:0000259" key="1">
    <source>
        <dbReference type="PROSITE" id="PS50943"/>
    </source>
</evidence>
<reference evidence="2 3" key="1">
    <citation type="submission" date="2019-03" db="EMBL/GenBank/DDBJ databases">
        <title>Genomic Encyclopedia of Type Strains, Phase IV (KMG-IV): sequencing the most valuable type-strain genomes for metagenomic binning, comparative biology and taxonomic classification.</title>
        <authorList>
            <person name="Goeker M."/>
        </authorList>
    </citation>
    <scope>NUCLEOTIDE SEQUENCE [LARGE SCALE GENOMIC DNA]</scope>
    <source>
        <strain evidence="2 3">DSM 100309</strain>
    </source>
</reference>
<dbReference type="Proteomes" id="UP000295367">
    <property type="component" value="Unassembled WGS sequence"/>
</dbReference>
<gene>
    <name evidence="2" type="ORF">EDC63_13814</name>
</gene>
<dbReference type="OrthoDB" id="8527218at2"/>
<proteinExistence type="predicted"/>
<accession>A0A4R3XSS2</accession>
<dbReference type="GO" id="GO:0003677">
    <property type="term" value="F:DNA binding"/>
    <property type="evidence" value="ECO:0007669"/>
    <property type="project" value="InterPro"/>
</dbReference>
<name>A0A4R3XSS2_9PROT</name>
<evidence type="ECO:0000313" key="2">
    <source>
        <dbReference type="EMBL" id="TCV79011.1"/>
    </source>
</evidence>
<dbReference type="EMBL" id="SMCO01000038">
    <property type="protein sequence ID" value="TCV79011.1"/>
    <property type="molecule type" value="Genomic_DNA"/>
</dbReference>
<keyword evidence="3" id="KW-1185">Reference proteome</keyword>
<dbReference type="Gene3D" id="1.10.260.40">
    <property type="entry name" value="lambda repressor-like DNA-binding domains"/>
    <property type="match status" value="1"/>
</dbReference>
<dbReference type="CDD" id="cd00093">
    <property type="entry name" value="HTH_XRE"/>
    <property type="match status" value="1"/>
</dbReference>
<dbReference type="RefSeq" id="WP_124946919.1">
    <property type="nucleotide sequence ID" value="NZ_BHVT01000049.1"/>
</dbReference>
<dbReference type="Pfam" id="PF01381">
    <property type="entry name" value="HTH_3"/>
    <property type="match status" value="1"/>
</dbReference>
<dbReference type="PROSITE" id="PS50943">
    <property type="entry name" value="HTH_CROC1"/>
    <property type="match status" value="1"/>
</dbReference>
<dbReference type="SMART" id="SM00530">
    <property type="entry name" value="HTH_XRE"/>
    <property type="match status" value="1"/>
</dbReference>
<feature type="domain" description="HTH cro/C1-type" evidence="1">
    <location>
        <begin position="11"/>
        <end position="63"/>
    </location>
</feature>
<comment type="caution">
    <text evidence="2">The sequence shown here is derived from an EMBL/GenBank/DDBJ whole genome shotgun (WGS) entry which is preliminary data.</text>
</comment>
<evidence type="ECO:0000313" key="3">
    <source>
        <dbReference type="Proteomes" id="UP000295367"/>
    </source>
</evidence>
<dbReference type="AlphaFoldDB" id="A0A4R3XSS2"/>
<sequence>MDTRRAFANSLRQVRKARGLTQEDFSDISSRTYLSTLERGLKSPTLDKVQALAETLSIHPLTLLAITYMQLQKGKQLSSLLELVSREIHDLNIKASQE</sequence>
<protein>
    <submittedName>
        <fullName evidence="2">Xre family transcriptional regulator</fullName>
    </submittedName>
</protein>
<dbReference type="InterPro" id="IPR010982">
    <property type="entry name" value="Lambda_DNA-bd_dom_sf"/>
</dbReference>
<dbReference type="SUPFAM" id="SSF47413">
    <property type="entry name" value="lambda repressor-like DNA-binding domains"/>
    <property type="match status" value="1"/>
</dbReference>
<organism evidence="2 3">
    <name type="scientific">Sulfurirhabdus autotrophica</name>
    <dbReference type="NCBI Taxonomy" id="1706046"/>
    <lineage>
        <taxon>Bacteria</taxon>
        <taxon>Pseudomonadati</taxon>
        <taxon>Pseudomonadota</taxon>
        <taxon>Betaproteobacteria</taxon>
        <taxon>Nitrosomonadales</taxon>
        <taxon>Sulfuricellaceae</taxon>
        <taxon>Sulfurirhabdus</taxon>
    </lineage>
</organism>